<keyword evidence="2" id="KW-1185">Reference proteome</keyword>
<dbReference type="RefSeq" id="XP_016242031.1">
    <property type="nucleotide sequence ID" value="XM_016400323.1"/>
</dbReference>
<dbReference type="GeneID" id="27351954"/>
<feature type="non-terminal residue" evidence="1">
    <location>
        <position position="1"/>
    </location>
</feature>
<name>A0A0D2BTR3_9EURO</name>
<protein>
    <submittedName>
        <fullName evidence="1">Uncharacterized protein</fullName>
    </submittedName>
</protein>
<proteinExistence type="predicted"/>
<reference evidence="1 2" key="1">
    <citation type="submission" date="2015-01" db="EMBL/GenBank/DDBJ databases">
        <title>The Genome Sequence of Cladophialophora immunda CBS83496.</title>
        <authorList>
            <consortium name="The Broad Institute Genomics Platform"/>
            <person name="Cuomo C."/>
            <person name="de Hoog S."/>
            <person name="Gorbushina A."/>
            <person name="Stielow B."/>
            <person name="Teixiera M."/>
            <person name="Abouelleil A."/>
            <person name="Chapman S.B."/>
            <person name="Priest M."/>
            <person name="Young S.K."/>
            <person name="Wortman J."/>
            <person name="Nusbaum C."/>
            <person name="Birren B."/>
        </authorList>
    </citation>
    <scope>NUCLEOTIDE SEQUENCE [LARGE SCALE GENOMIC DNA]</scope>
    <source>
        <strain evidence="1 2">CBS 83496</strain>
    </source>
</reference>
<dbReference type="AlphaFoldDB" id="A0A0D2BTR3"/>
<gene>
    <name evidence="1" type="ORF">PV07_12760</name>
</gene>
<dbReference type="EMBL" id="KN847162">
    <property type="protein sequence ID" value="KIW21815.1"/>
    <property type="molecule type" value="Genomic_DNA"/>
</dbReference>
<dbReference type="HOGENOM" id="CLU_2549078_0_0_1"/>
<dbReference type="Proteomes" id="UP000054466">
    <property type="component" value="Unassembled WGS sequence"/>
</dbReference>
<organism evidence="1 2">
    <name type="scientific">Cladophialophora immunda</name>
    <dbReference type="NCBI Taxonomy" id="569365"/>
    <lineage>
        <taxon>Eukaryota</taxon>
        <taxon>Fungi</taxon>
        <taxon>Dikarya</taxon>
        <taxon>Ascomycota</taxon>
        <taxon>Pezizomycotina</taxon>
        <taxon>Eurotiomycetes</taxon>
        <taxon>Chaetothyriomycetidae</taxon>
        <taxon>Chaetothyriales</taxon>
        <taxon>Herpotrichiellaceae</taxon>
        <taxon>Cladophialophora</taxon>
    </lineage>
</organism>
<dbReference type="VEuPathDB" id="FungiDB:PV07_12760"/>
<evidence type="ECO:0000313" key="1">
    <source>
        <dbReference type="EMBL" id="KIW21815.1"/>
    </source>
</evidence>
<evidence type="ECO:0000313" key="2">
    <source>
        <dbReference type="Proteomes" id="UP000054466"/>
    </source>
</evidence>
<sequence length="83" mass="9537">VLGLKRITTFSNRVVLRDWGRMLVATSRGMDYVSWVYLSTEDQGRISLLAPDSLNPKPGHMSHKDIDMEKCRHFIEYLQPDGS</sequence>
<accession>A0A0D2BTR3</accession>